<dbReference type="EMBL" id="WHJE01000012">
    <property type="protein sequence ID" value="KAE8765293.1"/>
    <property type="molecule type" value="Genomic_DNA"/>
</dbReference>
<sequence>MGPGGAAVRCVIGCAALGGLYAPVSEAAAHEALQAAWDLGFRDFDTAPHYGVGQSEEYLGSFLAGRPRDSFTLSTKVGRLLVDDPGAVDGTDEFYGTPKRSRVRDYSAEGVRRSLEQSLGRLRLDRVDVLYVHDPEDHLEQALGEAAPELARLRAEGVITGYGVGTNFADVALAFLRETDADRFMIAGRYSLLDRRAERTLLPACADKGVRLVVAGVLNSGLLADPRPGAPFDYAPAPDWLVAAARRMQAVCEAHGVPLRAAALQFPTRHPAVAAVVSGAGTAEQVHDVRAQLDVEIPAELWAELDAVLPDQDRLP</sequence>
<dbReference type="GO" id="GO:0005829">
    <property type="term" value="C:cytosol"/>
    <property type="evidence" value="ECO:0007669"/>
    <property type="project" value="TreeGrafter"/>
</dbReference>
<dbReference type="InterPro" id="IPR036812">
    <property type="entry name" value="NAD(P)_OxRdtase_dom_sf"/>
</dbReference>
<dbReference type="SUPFAM" id="SSF51430">
    <property type="entry name" value="NAD(P)-linked oxidoreductase"/>
    <property type="match status" value="1"/>
</dbReference>
<dbReference type="PANTHER" id="PTHR42686:SF1">
    <property type="entry name" value="GH17980P-RELATED"/>
    <property type="match status" value="1"/>
</dbReference>
<dbReference type="AlphaFoldDB" id="A0A7J5UT91"/>
<dbReference type="OrthoDB" id="9768851at2"/>
<dbReference type="Pfam" id="PF00248">
    <property type="entry name" value="Aldo_ket_red"/>
    <property type="match status" value="1"/>
</dbReference>
<feature type="domain" description="NADP-dependent oxidoreductase" evidence="1">
    <location>
        <begin position="11"/>
        <end position="308"/>
    </location>
</feature>
<dbReference type="GO" id="GO:0016491">
    <property type="term" value="F:oxidoreductase activity"/>
    <property type="evidence" value="ECO:0007669"/>
    <property type="project" value="InterPro"/>
</dbReference>
<gene>
    <name evidence="2" type="ORF">GB883_04415</name>
</gene>
<dbReference type="Proteomes" id="UP000451860">
    <property type="component" value="Unassembled WGS sequence"/>
</dbReference>
<protein>
    <submittedName>
        <fullName evidence="2">Aldo/keto reductase</fullName>
    </submittedName>
</protein>
<name>A0A7J5UT91_9MICO</name>
<organism evidence="2 3">
    <name type="scientific">Georgenia thermotolerans</name>
    <dbReference type="NCBI Taxonomy" id="527326"/>
    <lineage>
        <taxon>Bacteria</taxon>
        <taxon>Bacillati</taxon>
        <taxon>Actinomycetota</taxon>
        <taxon>Actinomycetes</taxon>
        <taxon>Micrococcales</taxon>
        <taxon>Bogoriellaceae</taxon>
        <taxon>Georgenia</taxon>
    </lineage>
</organism>
<dbReference type="InterPro" id="IPR023210">
    <property type="entry name" value="NADP_OxRdtase_dom"/>
</dbReference>
<comment type="caution">
    <text evidence="2">The sequence shown here is derived from an EMBL/GenBank/DDBJ whole genome shotgun (WGS) entry which is preliminary data.</text>
</comment>
<dbReference type="CDD" id="cd19152">
    <property type="entry name" value="AKR_AKR15A"/>
    <property type="match status" value="1"/>
</dbReference>
<proteinExistence type="predicted"/>
<evidence type="ECO:0000313" key="2">
    <source>
        <dbReference type="EMBL" id="KAE8765293.1"/>
    </source>
</evidence>
<dbReference type="InterPro" id="IPR020471">
    <property type="entry name" value="AKR"/>
</dbReference>
<reference evidence="2 3" key="1">
    <citation type="submission" date="2019-10" db="EMBL/GenBank/DDBJ databases">
        <title>Georgenia wutianyii sp. nov. and Georgenia yuyongxinii sp. nov. isolated from plateau pika (Ochotona curzoniae) in the Qinghai-Tibet plateau of China.</title>
        <authorList>
            <person name="Tian Z."/>
        </authorList>
    </citation>
    <scope>NUCLEOTIDE SEQUENCE [LARGE SCALE GENOMIC DNA]</scope>
    <source>
        <strain evidence="2 3">DSM 21501</strain>
    </source>
</reference>
<evidence type="ECO:0000313" key="3">
    <source>
        <dbReference type="Proteomes" id="UP000451860"/>
    </source>
</evidence>
<dbReference type="Gene3D" id="3.20.20.100">
    <property type="entry name" value="NADP-dependent oxidoreductase domain"/>
    <property type="match status" value="1"/>
</dbReference>
<keyword evidence="3" id="KW-1185">Reference proteome</keyword>
<dbReference type="PANTHER" id="PTHR42686">
    <property type="entry name" value="GH17980P-RELATED"/>
    <property type="match status" value="1"/>
</dbReference>
<accession>A0A7J5UT91</accession>
<evidence type="ECO:0000259" key="1">
    <source>
        <dbReference type="Pfam" id="PF00248"/>
    </source>
</evidence>